<reference evidence="1" key="1">
    <citation type="submission" date="2016-12" db="EMBL/GenBank/DDBJ databases">
        <authorList>
            <person name="Moulin L."/>
        </authorList>
    </citation>
    <scope>NUCLEOTIDE SEQUENCE [LARGE SCALE GENOMIC DNA]</scope>
    <source>
        <strain evidence="1">STM 7183</strain>
    </source>
</reference>
<keyword evidence="2" id="KW-1185">Reference proteome</keyword>
<evidence type="ECO:0000313" key="2">
    <source>
        <dbReference type="Proteomes" id="UP000195569"/>
    </source>
</evidence>
<name>A0A1N7SGY0_9BURK</name>
<sequence length="58" mass="6443">MVEGDVLADPLQMLRPPGSEWRFMGLSGRPHAPVRIMTESTPRYSTHPGAFTSRCSID</sequence>
<dbReference type="Proteomes" id="UP000195569">
    <property type="component" value="Unassembled WGS sequence"/>
</dbReference>
<proteinExistence type="predicted"/>
<gene>
    <name evidence="1" type="ORF">BN2476_520060</name>
</gene>
<accession>A0A1N7SGY0</accession>
<comment type="caution">
    <text evidence="1">The sequence shown here is derived from an EMBL/GenBank/DDBJ whole genome shotgun (WGS) entry which is preliminary data.</text>
</comment>
<organism evidence="1 2">
    <name type="scientific">Paraburkholderia piptadeniae</name>
    <dbReference type="NCBI Taxonomy" id="1701573"/>
    <lineage>
        <taxon>Bacteria</taxon>
        <taxon>Pseudomonadati</taxon>
        <taxon>Pseudomonadota</taxon>
        <taxon>Betaproteobacteria</taxon>
        <taxon>Burkholderiales</taxon>
        <taxon>Burkholderiaceae</taxon>
        <taxon>Paraburkholderia</taxon>
    </lineage>
</organism>
<protein>
    <submittedName>
        <fullName evidence="1">Uncharacterized protein</fullName>
    </submittedName>
</protein>
<evidence type="ECO:0000313" key="1">
    <source>
        <dbReference type="EMBL" id="SIT46669.1"/>
    </source>
</evidence>
<dbReference type="AlphaFoldDB" id="A0A1N7SGY0"/>
<dbReference type="EMBL" id="CYGY02000052">
    <property type="protein sequence ID" value="SIT46669.1"/>
    <property type="molecule type" value="Genomic_DNA"/>
</dbReference>